<dbReference type="AlphaFoldDB" id="X1DHR3"/>
<organism evidence="1">
    <name type="scientific">marine sediment metagenome</name>
    <dbReference type="NCBI Taxonomy" id="412755"/>
    <lineage>
        <taxon>unclassified sequences</taxon>
        <taxon>metagenomes</taxon>
        <taxon>ecological metagenomes</taxon>
    </lineage>
</organism>
<protein>
    <submittedName>
        <fullName evidence="1">Uncharacterized protein</fullName>
    </submittedName>
</protein>
<comment type="caution">
    <text evidence="1">The sequence shown here is derived from an EMBL/GenBank/DDBJ whole genome shotgun (WGS) entry which is preliminary data.</text>
</comment>
<feature type="non-terminal residue" evidence="1">
    <location>
        <position position="153"/>
    </location>
</feature>
<proteinExistence type="predicted"/>
<dbReference type="EMBL" id="BART01037467">
    <property type="protein sequence ID" value="GAH07845.1"/>
    <property type="molecule type" value="Genomic_DNA"/>
</dbReference>
<reference evidence="1" key="1">
    <citation type="journal article" date="2014" name="Front. Microbiol.">
        <title>High frequency of phylogenetically diverse reductive dehalogenase-homologous genes in deep subseafloor sedimentary metagenomes.</title>
        <authorList>
            <person name="Kawai M."/>
            <person name="Futagami T."/>
            <person name="Toyoda A."/>
            <person name="Takaki Y."/>
            <person name="Nishi S."/>
            <person name="Hori S."/>
            <person name="Arai W."/>
            <person name="Tsubouchi T."/>
            <person name="Morono Y."/>
            <person name="Uchiyama I."/>
            <person name="Ito T."/>
            <person name="Fujiyama A."/>
            <person name="Inagaki F."/>
            <person name="Takami H."/>
        </authorList>
    </citation>
    <scope>NUCLEOTIDE SEQUENCE</scope>
    <source>
        <strain evidence="1">Expedition CK06-06</strain>
    </source>
</reference>
<evidence type="ECO:0000313" key="1">
    <source>
        <dbReference type="EMBL" id="GAH07845.1"/>
    </source>
</evidence>
<accession>X1DHR3</accession>
<feature type="non-terminal residue" evidence="1">
    <location>
        <position position="1"/>
    </location>
</feature>
<gene>
    <name evidence="1" type="ORF">S01H4_62672</name>
</gene>
<sequence>TSRGKYKGNNSLHKIIVNDIANRAFLTASTNNSIINNKIPEEYFPEIIKNYGEEALKNQLIPLDRNLWKLDNYENFLNGRRVLIANEINEYIDSFISGKEEEKKITLNDYLKVGESSSVEYKSSIRWDIDQNKINKELEKLIIKTIDGFLNFE</sequence>
<name>X1DHR3_9ZZZZ</name>